<proteinExistence type="predicted"/>
<accession>A0A085ZAI4</accession>
<dbReference type="AlphaFoldDB" id="A0A085ZAI4"/>
<name>A0A085ZAI4_9FLAO</name>
<reference evidence="2 3" key="1">
    <citation type="submission" date="2014-07" db="EMBL/GenBank/DDBJ databases">
        <title>Genome of Chryseobacterium luteum DSM 18605.</title>
        <authorList>
            <person name="Stropko S.J."/>
            <person name="Pipes S.E."/>
            <person name="Newman J.D."/>
        </authorList>
    </citation>
    <scope>NUCLEOTIDE SEQUENCE [LARGE SCALE GENOMIC DNA]</scope>
    <source>
        <strain evidence="2 3">DSM 18605</strain>
    </source>
</reference>
<evidence type="ECO:0008006" key="4">
    <source>
        <dbReference type="Google" id="ProtNLM"/>
    </source>
</evidence>
<dbReference type="Proteomes" id="UP000028703">
    <property type="component" value="Unassembled WGS sequence"/>
</dbReference>
<evidence type="ECO:0000313" key="2">
    <source>
        <dbReference type="EMBL" id="KFF01448.1"/>
    </source>
</evidence>
<keyword evidence="3" id="KW-1185">Reference proteome</keyword>
<sequence>MKKTAALLLLLSVLLSCNGQDAKITKVAYVQKLEYGLKGAVKEVTSYIYRVENEKIPVNNGNYIGKITMTLDSLGNVMTIHKLWDFDRNPSTKIDNAEFTSHFFGKGKDISFKETSRYSDGDLKEIEHKYVWSDDYNYTIITQDDNAHSTLITLDKEYQLSKSIFKGDNMQSVEEWETISKNNKIQEIKTKITQNLEGKTTVTYQIQAVQEYDKYGNPTVLYGYQNLSKEKVENVIYKEYKYYE</sequence>
<dbReference type="RefSeq" id="WP_034706955.1">
    <property type="nucleotide sequence ID" value="NZ_JPRO01000018.1"/>
</dbReference>
<feature type="chain" id="PRO_5001800836" description="Lipoprotein" evidence="1">
    <location>
        <begin position="23"/>
        <end position="244"/>
    </location>
</feature>
<dbReference type="OrthoDB" id="1335710at2"/>
<evidence type="ECO:0000256" key="1">
    <source>
        <dbReference type="SAM" id="SignalP"/>
    </source>
</evidence>
<keyword evidence="1" id="KW-0732">Signal</keyword>
<protein>
    <recommendedName>
        <fullName evidence="4">Lipoprotein</fullName>
    </recommendedName>
</protein>
<comment type="caution">
    <text evidence="2">The sequence shown here is derived from an EMBL/GenBank/DDBJ whole genome shotgun (WGS) entry which is preliminary data.</text>
</comment>
<evidence type="ECO:0000313" key="3">
    <source>
        <dbReference type="Proteomes" id="UP000028703"/>
    </source>
</evidence>
<dbReference type="PROSITE" id="PS51257">
    <property type="entry name" value="PROKAR_LIPOPROTEIN"/>
    <property type="match status" value="1"/>
</dbReference>
<feature type="signal peptide" evidence="1">
    <location>
        <begin position="1"/>
        <end position="22"/>
    </location>
</feature>
<gene>
    <name evidence="2" type="ORF">IX38_17825</name>
</gene>
<dbReference type="EMBL" id="JPRO01000018">
    <property type="protein sequence ID" value="KFF01448.1"/>
    <property type="molecule type" value="Genomic_DNA"/>
</dbReference>
<organism evidence="2 3">
    <name type="scientific">Chryseobacterium luteum</name>
    <dbReference type="NCBI Taxonomy" id="421531"/>
    <lineage>
        <taxon>Bacteria</taxon>
        <taxon>Pseudomonadati</taxon>
        <taxon>Bacteroidota</taxon>
        <taxon>Flavobacteriia</taxon>
        <taxon>Flavobacteriales</taxon>
        <taxon>Weeksellaceae</taxon>
        <taxon>Chryseobacterium group</taxon>
        <taxon>Chryseobacterium</taxon>
    </lineage>
</organism>